<organism evidence="1 2">
    <name type="scientific">Petrolisthes cinctipes</name>
    <name type="common">Flat porcelain crab</name>
    <dbReference type="NCBI Taxonomy" id="88211"/>
    <lineage>
        <taxon>Eukaryota</taxon>
        <taxon>Metazoa</taxon>
        <taxon>Ecdysozoa</taxon>
        <taxon>Arthropoda</taxon>
        <taxon>Crustacea</taxon>
        <taxon>Multicrustacea</taxon>
        <taxon>Malacostraca</taxon>
        <taxon>Eumalacostraca</taxon>
        <taxon>Eucarida</taxon>
        <taxon>Decapoda</taxon>
        <taxon>Pleocyemata</taxon>
        <taxon>Anomura</taxon>
        <taxon>Galatheoidea</taxon>
        <taxon>Porcellanidae</taxon>
        <taxon>Petrolisthes</taxon>
    </lineage>
</organism>
<reference evidence="1" key="1">
    <citation type="submission" date="2023-10" db="EMBL/GenBank/DDBJ databases">
        <title>Genome assemblies of two species of porcelain crab, Petrolisthes cinctipes and Petrolisthes manimaculis (Anomura: Porcellanidae).</title>
        <authorList>
            <person name="Angst P."/>
        </authorList>
    </citation>
    <scope>NUCLEOTIDE SEQUENCE</scope>
    <source>
        <strain evidence="1">PB745_01</strain>
        <tissue evidence="1">Gill</tissue>
    </source>
</reference>
<dbReference type="Proteomes" id="UP001286313">
    <property type="component" value="Unassembled WGS sequence"/>
</dbReference>
<evidence type="ECO:0000313" key="2">
    <source>
        <dbReference type="Proteomes" id="UP001286313"/>
    </source>
</evidence>
<accession>A0AAE1GNB2</accession>
<dbReference type="EMBL" id="JAWQEG010000033">
    <property type="protein sequence ID" value="KAK3895692.1"/>
    <property type="molecule type" value="Genomic_DNA"/>
</dbReference>
<name>A0AAE1GNB2_PETCI</name>
<keyword evidence="2" id="KW-1185">Reference proteome</keyword>
<sequence>MDQPGVRDRHGNVMCVISNPHNTEIPFCSAIYTSYTHAVDATSTSLVGSTSPCIKLRVQAGNQSGWVECMPDTREDTTVMWPELLNTLGLHQPTYDHPLS</sequence>
<proteinExistence type="predicted"/>
<gene>
    <name evidence="1" type="ORF">Pcinc_000615</name>
</gene>
<evidence type="ECO:0000313" key="1">
    <source>
        <dbReference type="EMBL" id="KAK3895692.1"/>
    </source>
</evidence>
<dbReference type="AlphaFoldDB" id="A0AAE1GNB2"/>
<protein>
    <submittedName>
        <fullName evidence="1">Uncharacterized protein</fullName>
    </submittedName>
</protein>
<comment type="caution">
    <text evidence="1">The sequence shown here is derived from an EMBL/GenBank/DDBJ whole genome shotgun (WGS) entry which is preliminary data.</text>
</comment>